<dbReference type="Proteomes" id="UP001162501">
    <property type="component" value="Chromosome 20"/>
</dbReference>
<reference evidence="1" key="1">
    <citation type="submission" date="2023-05" db="EMBL/GenBank/DDBJ databases">
        <authorList>
            <consortium name="ELIXIR-Norway"/>
        </authorList>
    </citation>
    <scope>NUCLEOTIDE SEQUENCE</scope>
</reference>
<proteinExistence type="predicted"/>
<protein>
    <submittedName>
        <fullName evidence="1">Uncharacterized protein</fullName>
    </submittedName>
</protein>
<evidence type="ECO:0000313" key="1">
    <source>
        <dbReference type="EMBL" id="CAN0002765.1"/>
    </source>
</evidence>
<accession>A0AC59YV45</accession>
<reference evidence="1" key="2">
    <citation type="submission" date="2025-03" db="EMBL/GenBank/DDBJ databases">
        <authorList>
            <consortium name="ELIXIR-Norway"/>
            <consortium name="Elixir Norway"/>
        </authorList>
    </citation>
    <scope>NUCLEOTIDE SEQUENCE</scope>
</reference>
<sequence>MCTSMLNHHFIWFLFCFGFAQKLAKMRLFVSSCREGLRLSFLLVLGLFLLPGEPKRRGGLPFPPQLSLGVAVGLGPLRPGLPTAWSPQRPWLRVWKGGGLSQHSLTDSIAGPGSGEGGFGSLLWGGHRVSC</sequence>
<gene>
    <name evidence="1" type="ORF">MRATA1EN22A_LOCUS10588</name>
</gene>
<name>A0AC59YV45_RANTA</name>
<organism evidence="1 2">
    <name type="scientific">Rangifer tarandus platyrhynchus</name>
    <name type="common">Svalbard reindeer</name>
    <dbReference type="NCBI Taxonomy" id="3082113"/>
    <lineage>
        <taxon>Eukaryota</taxon>
        <taxon>Metazoa</taxon>
        <taxon>Chordata</taxon>
        <taxon>Craniata</taxon>
        <taxon>Vertebrata</taxon>
        <taxon>Euteleostomi</taxon>
        <taxon>Mammalia</taxon>
        <taxon>Eutheria</taxon>
        <taxon>Laurasiatheria</taxon>
        <taxon>Artiodactyla</taxon>
        <taxon>Ruminantia</taxon>
        <taxon>Pecora</taxon>
        <taxon>Cervidae</taxon>
        <taxon>Odocoileinae</taxon>
        <taxon>Rangifer</taxon>
    </lineage>
</organism>
<dbReference type="EMBL" id="OX596104">
    <property type="protein sequence ID" value="CAN0002765.1"/>
    <property type="molecule type" value="Genomic_DNA"/>
</dbReference>
<evidence type="ECO:0000313" key="2">
    <source>
        <dbReference type="Proteomes" id="UP001162501"/>
    </source>
</evidence>